<accession>A0A9P4U2S4</accession>
<organism evidence="1 2">
    <name type="scientific">Tothia fuscella</name>
    <dbReference type="NCBI Taxonomy" id="1048955"/>
    <lineage>
        <taxon>Eukaryota</taxon>
        <taxon>Fungi</taxon>
        <taxon>Dikarya</taxon>
        <taxon>Ascomycota</taxon>
        <taxon>Pezizomycotina</taxon>
        <taxon>Dothideomycetes</taxon>
        <taxon>Pleosporomycetidae</taxon>
        <taxon>Venturiales</taxon>
        <taxon>Cylindrosympodiaceae</taxon>
        <taxon>Tothia</taxon>
    </lineage>
</organism>
<sequence length="277" mass="30379">MPPEWWEAPFVTDTESNAGSSAVNDSVCKTLPSVYKRNVSFFYKVSSHNNAEATSELKFWLTSLPKCRAAYSYYLCPDNYTQWATIWYNQDCCLENMPSTAAQEHSDGPTVPAASATAAAPIVPTGRYDAVTMRNLPAYMFQMNVPTTAAVDAQEFEAAKALYSAFICLGRGQQMQDAFGLAGLMGRIFNVATLTQAQNACQPLFNQVVADFTSPNQVSTPNTCIAQARNFAVYGWGELQKLDSPEAGNLEDLCRRIWGDAVWSAAVANYAQSPYAE</sequence>
<evidence type="ECO:0000313" key="1">
    <source>
        <dbReference type="EMBL" id="KAF2435200.1"/>
    </source>
</evidence>
<comment type="caution">
    <text evidence="1">The sequence shown here is derived from an EMBL/GenBank/DDBJ whole genome shotgun (WGS) entry which is preliminary data.</text>
</comment>
<protein>
    <submittedName>
        <fullName evidence="1">Uncharacterized protein</fullName>
    </submittedName>
</protein>
<dbReference type="EMBL" id="MU007014">
    <property type="protein sequence ID" value="KAF2435200.1"/>
    <property type="molecule type" value="Genomic_DNA"/>
</dbReference>
<keyword evidence="2" id="KW-1185">Reference proteome</keyword>
<name>A0A9P4U2S4_9PEZI</name>
<proteinExistence type="predicted"/>
<dbReference type="Proteomes" id="UP000800235">
    <property type="component" value="Unassembled WGS sequence"/>
</dbReference>
<evidence type="ECO:0000313" key="2">
    <source>
        <dbReference type="Proteomes" id="UP000800235"/>
    </source>
</evidence>
<dbReference type="AlphaFoldDB" id="A0A9P4U2S4"/>
<reference evidence="1" key="1">
    <citation type="journal article" date="2020" name="Stud. Mycol.">
        <title>101 Dothideomycetes genomes: a test case for predicting lifestyles and emergence of pathogens.</title>
        <authorList>
            <person name="Haridas S."/>
            <person name="Albert R."/>
            <person name="Binder M."/>
            <person name="Bloem J."/>
            <person name="Labutti K."/>
            <person name="Salamov A."/>
            <person name="Andreopoulos B."/>
            <person name="Baker S."/>
            <person name="Barry K."/>
            <person name="Bills G."/>
            <person name="Bluhm B."/>
            <person name="Cannon C."/>
            <person name="Castanera R."/>
            <person name="Culley D."/>
            <person name="Daum C."/>
            <person name="Ezra D."/>
            <person name="Gonzalez J."/>
            <person name="Henrissat B."/>
            <person name="Kuo A."/>
            <person name="Liang C."/>
            <person name="Lipzen A."/>
            <person name="Lutzoni F."/>
            <person name="Magnuson J."/>
            <person name="Mondo S."/>
            <person name="Nolan M."/>
            <person name="Ohm R."/>
            <person name="Pangilinan J."/>
            <person name="Park H.-J."/>
            <person name="Ramirez L."/>
            <person name="Alfaro M."/>
            <person name="Sun H."/>
            <person name="Tritt A."/>
            <person name="Yoshinaga Y."/>
            <person name="Zwiers L.-H."/>
            <person name="Turgeon B."/>
            <person name="Goodwin S."/>
            <person name="Spatafora J."/>
            <person name="Crous P."/>
            <person name="Grigoriev I."/>
        </authorList>
    </citation>
    <scope>NUCLEOTIDE SEQUENCE</scope>
    <source>
        <strain evidence="1">CBS 130266</strain>
    </source>
</reference>
<gene>
    <name evidence="1" type="ORF">EJ08DRAFT_675596</name>
</gene>